<evidence type="ECO:0000313" key="3">
    <source>
        <dbReference type="Proteomes" id="UP000831068"/>
    </source>
</evidence>
<feature type="signal peptide" evidence="1">
    <location>
        <begin position="1"/>
        <end position="20"/>
    </location>
</feature>
<dbReference type="Proteomes" id="UP000831068">
    <property type="component" value="Chromosome"/>
</dbReference>
<accession>A0ABY4BLZ8</accession>
<dbReference type="EMBL" id="CP094529">
    <property type="protein sequence ID" value="UOE38743.1"/>
    <property type="molecule type" value="Genomic_DNA"/>
</dbReference>
<feature type="chain" id="PRO_5046642976" evidence="1">
    <location>
        <begin position="21"/>
        <end position="280"/>
    </location>
</feature>
<gene>
    <name evidence="2" type="ORF">MTP08_02915</name>
</gene>
<evidence type="ECO:0000313" key="2">
    <source>
        <dbReference type="EMBL" id="UOE38743.1"/>
    </source>
</evidence>
<keyword evidence="1" id="KW-0732">Signal</keyword>
<dbReference type="RefSeq" id="WP_243576975.1">
    <property type="nucleotide sequence ID" value="NZ_CP094529.1"/>
</dbReference>
<proteinExistence type="predicted"/>
<reference evidence="2 3" key="1">
    <citation type="submission" date="2022-03" db="EMBL/GenBank/DDBJ databases">
        <title>Chryseobacterium sp. isolated from the Andong Sikhe.</title>
        <authorList>
            <person name="Won M."/>
            <person name="Kim S.-J."/>
            <person name="Kwon S.-W."/>
        </authorList>
    </citation>
    <scope>NUCLEOTIDE SEQUENCE [LARGE SCALE GENOMIC DNA]</scope>
    <source>
        <strain evidence="2 3">ADR-1</strain>
    </source>
</reference>
<evidence type="ECO:0000256" key="1">
    <source>
        <dbReference type="SAM" id="SignalP"/>
    </source>
</evidence>
<keyword evidence="3" id="KW-1185">Reference proteome</keyword>
<sequence length="280" mass="30631">MKKTLIIILFLKFCSVYSQVQVKNTSNTAPLEPSSMLDVNYSDKGIIIPSYDLQSLTSTTTPIVNPVDGLIIFNKGGSTTSYPRGIYTWSNNSWNKVTISGNEAQSMVLNITRASPQSGSPTLIPANTYNNVINNFTVSTNSIIGASLSNGDTIVLPKGIYVIKYSVDTINNQSNTNTGDDNISYELSGNNKEITTCIRSFMINSSNSTTPLSGTNRDCKTSNSFSVYNGTFFLDLSNATGNTNVQQRFEFDDTGNINGLKRNPLRIRTNYVLLITKMPS</sequence>
<organism evidence="2 3">
    <name type="scientific">Chryseobacterium oryzae</name>
    <dbReference type="NCBI Taxonomy" id="2929799"/>
    <lineage>
        <taxon>Bacteria</taxon>
        <taxon>Pseudomonadati</taxon>
        <taxon>Bacteroidota</taxon>
        <taxon>Flavobacteriia</taxon>
        <taxon>Flavobacteriales</taxon>
        <taxon>Weeksellaceae</taxon>
        <taxon>Chryseobacterium group</taxon>
        <taxon>Chryseobacterium</taxon>
    </lineage>
</organism>
<protein>
    <submittedName>
        <fullName evidence="2">Uncharacterized protein</fullName>
    </submittedName>
</protein>
<name>A0ABY4BLZ8_9FLAO</name>